<organism evidence="1 2">
    <name type="scientific">Plectus sambesii</name>
    <dbReference type="NCBI Taxonomy" id="2011161"/>
    <lineage>
        <taxon>Eukaryota</taxon>
        <taxon>Metazoa</taxon>
        <taxon>Ecdysozoa</taxon>
        <taxon>Nematoda</taxon>
        <taxon>Chromadorea</taxon>
        <taxon>Plectida</taxon>
        <taxon>Plectina</taxon>
        <taxon>Plectoidea</taxon>
        <taxon>Plectidae</taxon>
        <taxon>Plectus</taxon>
    </lineage>
</organism>
<keyword evidence="1" id="KW-1185">Reference proteome</keyword>
<reference evidence="2" key="1">
    <citation type="submission" date="2022-11" db="UniProtKB">
        <authorList>
            <consortium name="WormBaseParasite"/>
        </authorList>
    </citation>
    <scope>IDENTIFICATION</scope>
</reference>
<dbReference type="Proteomes" id="UP000887566">
    <property type="component" value="Unplaced"/>
</dbReference>
<proteinExistence type="predicted"/>
<dbReference type="AlphaFoldDB" id="A0A914W025"/>
<protein>
    <submittedName>
        <fullName evidence="2">Uncharacterized protein</fullName>
    </submittedName>
</protein>
<sequence>MMKLNLILEYVMLMGKVYYNLMKKLPYGTENQQNKVMLKLSSTLEYCMKKKTMFKLNFSLEYVMLKGKVFHNLSKRLSNGTEKLQNKAMLKLNIALDFVISKDMAFLNPMK</sequence>
<evidence type="ECO:0000313" key="1">
    <source>
        <dbReference type="Proteomes" id="UP000887566"/>
    </source>
</evidence>
<dbReference type="WBParaSite" id="PSAMB.scaffold285size59135.g4322.t1">
    <property type="protein sequence ID" value="PSAMB.scaffold285size59135.g4322.t1"/>
    <property type="gene ID" value="PSAMB.scaffold285size59135.g4322"/>
</dbReference>
<name>A0A914W025_9BILA</name>
<evidence type="ECO:0000313" key="2">
    <source>
        <dbReference type="WBParaSite" id="PSAMB.scaffold285size59135.g4322.t1"/>
    </source>
</evidence>
<accession>A0A914W025</accession>